<evidence type="ECO:0008006" key="4">
    <source>
        <dbReference type="Google" id="ProtNLM"/>
    </source>
</evidence>
<sequence>MEQYDYLEPYGAPSSHLIYHRATNTVRLLSPPSLLTTMTNPPNLIEPILAVVNLEGVESVVTPFFAASFNDYLGQYSEDSPLPELTERSLVSQLLDLEVYLKHKGVVHGNVNGETVRVSDGSEGPRLVLTRWENAFYDVDEDDGATIEALRLQIGERWFFGGCYPDVEGSSIYRNDRPWVEAFGRDEDGRGKDGDRLSSWGDAKKDCPLPPVPTLDEAGDCDENDDDANDALTELPSQHSQLSSQHSSGVHTREVHPHPSPLPHAHPDALVVEYENAKKRNENILRESIERMGRLGKSIDGPLREKLRKSIDGPLTSTAPNITGGTIYPIPKTVLPTTVCLPHLGADFRLHLLKHSFVVRSSSIWVHVTVEGAAAVGKPKRLGPATFFSRKGYKGVFKDATFGLSTRRLRGVYEVEKEGSTPFASHLRKSEAHTKSGRWTGAVADQSFNTVPYNKAGRGVEYKPVFSCHEAVQKLVAEAAKVVKLMGGSKK</sequence>
<organism evidence="2 3">
    <name type="scientific">Triparma retinervis</name>
    <dbReference type="NCBI Taxonomy" id="2557542"/>
    <lineage>
        <taxon>Eukaryota</taxon>
        <taxon>Sar</taxon>
        <taxon>Stramenopiles</taxon>
        <taxon>Ochrophyta</taxon>
        <taxon>Bolidophyceae</taxon>
        <taxon>Parmales</taxon>
        <taxon>Triparmaceae</taxon>
        <taxon>Triparma</taxon>
    </lineage>
</organism>
<keyword evidence="3" id="KW-1185">Reference proteome</keyword>
<reference evidence="2" key="1">
    <citation type="submission" date="2022-07" db="EMBL/GenBank/DDBJ databases">
        <title>Genome analysis of Parmales, a sister group of diatoms, reveals the evolutionary specialization of diatoms from phago-mixotrophs to photoautotrophs.</title>
        <authorList>
            <person name="Ban H."/>
            <person name="Sato S."/>
            <person name="Yoshikawa S."/>
            <person name="Kazumasa Y."/>
            <person name="Nakamura Y."/>
            <person name="Ichinomiya M."/>
            <person name="Saitoh K."/>
            <person name="Sato N."/>
            <person name="Blanc-Mathieu R."/>
            <person name="Endo H."/>
            <person name="Kuwata A."/>
            <person name="Ogata H."/>
        </authorList>
    </citation>
    <scope>NUCLEOTIDE SEQUENCE</scope>
</reference>
<gene>
    <name evidence="2" type="ORF">TrRE_jg1633</name>
</gene>
<accession>A0A9W7DRV3</accession>
<dbReference type="AlphaFoldDB" id="A0A9W7DRV3"/>
<evidence type="ECO:0000313" key="3">
    <source>
        <dbReference type="Proteomes" id="UP001165082"/>
    </source>
</evidence>
<dbReference type="Proteomes" id="UP001165082">
    <property type="component" value="Unassembled WGS sequence"/>
</dbReference>
<dbReference type="InterPro" id="IPR011009">
    <property type="entry name" value="Kinase-like_dom_sf"/>
</dbReference>
<feature type="compositionally biased region" description="Basic and acidic residues" evidence="1">
    <location>
        <begin position="183"/>
        <end position="207"/>
    </location>
</feature>
<name>A0A9W7DRV3_9STRA</name>
<evidence type="ECO:0000256" key="1">
    <source>
        <dbReference type="SAM" id="MobiDB-lite"/>
    </source>
</evidence>
<protein>
    <recommendedName>
        <fullName evidence="4">Protein kinase domain-containing protein</fullName>
    </recommendedName>
</protein>
<dbReference type="OrthoDB" id="298014at2759"/>
<proteinExistence type="predicted"/>
<dbReference type="SUPFAM" id="SSF56112">
    <property type="entry name" value="Protein kinase-like (PK-like)"/>
    <property type="match status" value="1"/>
</dbReference>
<comment type="caution">
    <text evidence="2">The sequence shown here is derived from an EMBL/GenBank/DDBJ whole genome shotgun (WGS) entry which is preliminary data.</text>
</comment>
<feature type="compositionally biased region" description="Acidic residues" evidence="1">
    <location>
        <begin position="217"/>
        <end position="229"/>
    </location>
</feature>
<feature type="region of interest" description="Disordered" evidence="1">
    <location>
        <begin position="183"/>
        <end position="266"/>
    </location>
</feature>
<feature type="compositionally biased region" description="Low complexity" evidence="1">
    <location>
        <begin position="230"/>
        <end position="248"/>
    </location>
</feature>
<feature type="non-terminal residue" evidence="2">
    <location>
        <position position="491"/>
    </location>
</feature>
<dbReference type="EMBL" id="BRXZ01000787">
    <property type="protein sequence ID" value="GMH53914.1"/>
    <property type="molecule type" value="Genomic_DNA"/>
</dbReference>
<evidence type="ECO:0000313" key="2">
    <source>
        <dbReference type="EMBL" id="GMH53914.1"/>
    </source>
</evidence>